<dbReference type="RefSeq" id="WP_138157055.1">
    <property type="nucleotide sequence ID" value="NZ_CP039381.1"/>
</dbReference>
<dbReference type="PANTHER" id="PTHR40459:SF1">
    <property type="entry name" value="CONSERVED HYPOTHETICAL ALANINE AND LEUCINE RICH PROTEIN"/>
    <property type="match status" value="1"/>
</dbReference>
<dbReference type="KEGG" id="ruj:E5Z56_06245"/>
<feature type="domain" description="DUF2520" evidence="2">
    <location>
        <begin position="134"/>
        <end position="259"/>
    </location>
</feature>
<accession>A0A4P8XV61</accession>
<dbReference type="OrthoDB" id="9810755at2"/>
<feature type="domain" description="Pyrroline-5-carboxylate reductase catalytic N-terminal" evidence="1">
    <location>
        <begin position="2"/>
        <end position="88"/>
    </location>
</feature>
<dbReference type="Pfam" id="PF03807">
    <property type="entry name" value="F420_oxidored"/>
    <property type="match status" value="1"/>
</dbReference>
<evidence type="ECO:0000313" key="3">
    <source>
        <dbReference type="EMBL" id="QCT06985.1"/>
    </source>
</evidence>
<evidence type="ECO:0000259" key="1">
    <source>
        <dbReference type="Pfam" id="PF03807"/>
    </source>
</evidence>
<dbReference type="EMBL" id="CP039381">
    <property type="protein sequence ID" value="QCT06985.1"/>
    <property type="molecule type" value="Genomic_DNA"/>
</dbReference>
<dbReference type="SUPFAM" id="SSF48179">
    <property type="entry name" value="6-phosphogluconate dehydrogenase C-terminal domain-like"/>
    <property type="match status" value="1"/>
</dbReference>
<dbReference type="InterPro" id="IPR037108">
    <property type="entry name" value="TM1727-like_C_sf"/>
</dbReference>
<keyword evidence="4" id="KW-1185">Reference proteome</keyword>
<dbReference type="Pfam" id="PF10728">
    <property type="entry name" value="DUF2520"/>
    <property type="match status" value="1"/>
</dbReference>
<dbReference type="Proteomes" id="UP000301475">
    <property type="component" value="Chromosome"/>
</dbReference>
<evidence type="ECO:0000313" key="4">
    <source>
        <dbReference type="Proteomes" id="UP000301475"/>
    </source>
</evidence>
<evidence type="ECO:0000259" key="2">
    <source>
        <dbReference type="Pfam" id="PF10728"/>
    </source>
</evidence>
<dbReference type="PANTHER" id="PTHR40459">
    <property type="entry name" value="CONSERVED HYPOTHETICAL ALANINE AND LEUCINE RICH PROTEIN"/>
    <property type="match status" value="1"/>
</dbReference>
<reference evidence="3 4" key="1">
    <citation type="submission" date="2019-04" db="EMBL/GenBank/DDBJ databases">
        <authorList>
            <person name="Embree M."/>
            <person name="Gaffney J.R."/>
        </authorList>
    </citation>
    <scope>NUCLEOTIDE SEQUENCE [LARGE SCALE GENOMIC DNA]</scope>
    <source>
        <strain evidence="3 4">JE7A12</strain>
    </source>
</reference>
<dbReference type="InterPro" id="IPR036291">
    <property type="entry name" value="NAD(P)-bd_dom_sf"/>
</dbReference>
<dbReference type="SUPFAM" id="SSF51735">
    <property type="entry name" value="NAD(P)-binding Rossmann-fold domains"/>
    <property type="match status" value="1"/>
</dbReference>
<gene>
    <name evidence="3" type="ORF">E5Z56_06245</name>
</gene>
<protein>
    <submittedName>
        <fullName evidence="3">DUF2520 domain-containing protein</fullName>
    </submittedName>
</protein>
<dbReference type="Gene3D" id="1.10.1040.20">
    <property type="entry name" value="ProC-like, C-terminal domain"/>
    <property type="match status" value="1"/>
</dbReference>
<proteinExistence type="predicted"/>
<dbReference type="InterPro" id="IPR018931">
    <property type="entry name" value="DUF2520"/>
</dbReference>
<name>A0A4P8XV61_9FIRM</name>
<organism evidence="3 4">
    <name type="scientific">Ruminococcus bovis</name>
    <dbReference type="NCBI Taxonomy" id="2564099"/>
    <lineage>
        <taxon>Bacteria</taxon>
        <taxon>Bacillati</taxon>
        <taxon>Bacillota</taxon>
        <taxon>Clostridia</taxon>
        <taxon>Eubacteriales</taxon>
        <taxon>Oscillospiraceae</taxon>
        <taxon>Ruminococcus</taxon>
    </lineage>
</organism>
<sequence>MKIGFVGAGKVGFTLGKYFQSKGISVVGYFSRNITSAKEASSFTNTSCFESINDLVRNCDALFLTVPDNNIRDVYSSLSKQAIKGKLICHCSGVMSAKEAFDDAEDFGAMICSVHPLFAISDKYKSYCEIADGFFSVEGSAFGVKLVTDILKKCGNDFQVIDKSMKHKYHLSATIGSNLVVGLLDFCISTLVDCGFTRENALKALTPIVTNNVKNVMENDVVNSLTGPVERCDTNTVTKHLNCLSGEEKEIYTLLSKRILSISKVKNENRDYSELEKLLEGAENEK</sequence>
<dbReference type="InterPro" id="IPR008927">
    <property type="entry name" value="6-PGluconate_DH-like_C_sf"/>
</dbReference>
<dbReference type="InterPro" id="IPR028939">
    <property type="entry name" value="P5C_Rdtase_cat_N"/>
</dbReference>
<dbReference type="AlphaFoldDB" id="A0A4P8XV61"/>
<dbReference type="Gene3D" id="3.40.50.720">
    <property type="entry name" value="NAD(P)-binding Rossmann-like Domain"/>
    <property type="match status" value="1"/>
</dbReference>